<evidence type="ECO:0000313" key="2">
    <source>
        <dbReference type="Proteomes" id="UP001286313"/>
    </source>
</evidence>
<protein>
    <submittedName>
        <fullName evidence="1">Uncharacterized protein</fullName>
    </submittedName>
</protein>
<organism evidence="1 2">
    <name type="scientific">Petrolisthes cinctipes</name>
    <name type="common">Flat porcelain crab</name>
    <dbReference type="NCBI Taxonomy" id="88211"/>
    <lineage>
        <taxon>Eukaryota</taxon>
        <taxon>Metazoa</taxon>
        <taxon>Ecdysozoa</taxon>
        <taxon>Arthropoda</taxon>
        <taxon>Crustacea</taxon>
        <taxon>Multicrustacea</taxon>
        <taxon>Malacostraca</taxon>
        <taxon>Eumalacostraca</taxon>
        <taxon>Eucarida</taxon>
        <taxon>Decapoda</taxon>
        <taxon>Pleocyemata</taxon>
        <taxon>Anomura</taxon>
        <taxon>Galatheoidea</taxon>
        <taxon>Porcellanidae</taxon>
        <taxon>Petrolisthes</taxon>
    </lineage>
</organism>
<name>A0AAE1BGA6_PETCI</name>
<gene>
    <name evidence="1" type="ORF">Pcinc_044190</name>
</gene>
<comment type="caution">
    <text evidence="1">The sequence shown here is derived from an EMBL/GenBank/DDBJ whole genome shotgun (WGS) entry which is preliminary data.</text>
</comment>
<proteinExistence type="predicted"/>
<evidence type="ECO:0000313" key="1">
    <source>
        <dbReference type="EMBL" id="KAK3849039.1"/>
    </source>
</evidence>
<accession>A0AAE1BGA6</accession>
<dbReference type="AlphaFoldDB" id="A0AAE1BGA6"/>
<dbReference type="Proteomes" id="UP001286313">
    <property type="component" value="Unassembled WGS sequence"/>
</dbReference>
<sequence>MVGEKVGGGKGWEKMWVEGWGGRKCGCREGVGDKVPPIPLSLPLPLHHISPPPPPPPPPLFLTLHLLQVGPPPFLCFHSPSPAPFLPPLHVPPYPFPAHPTPPHPIKPPNRVER</sequence>
<keyword evidence="2" id="KW-1185">Reference proteome</keyword>
<reference evidence="1" key="1">
    <citation type="submission" date="2023-10" db="EMBL/GenBank/DDBJ databases">
        <title>Genome assemblies of two species of porcelain crab, Petrolisthes cinctipes and Petrolisthes manimaculis (Anomura: Porcellanidae).</title>
        <authorList>
            <person name="Angst P."/>
        </authorList>
    </citation>
    <scope>NUCLEOTIDE SEQUENCE</scope>
    <source>
        <strain evidence="1">PB745_01</strain>
        <tissue evidence="1">Gill</tissue>
    </source>
</reference>
<dbReference type="EMBL" id="JAWQEG010009182">
    <property type="protein sequence ID" value="KAK3849039.1"/>
    <property type="molecule type" value="Genomic_DNA"/>
</dbReference>